<keyword evidence="3" id="KW-1185">Reference proteome</keyword>
<evidence type="ECO:0008006" key="4">
    <source>
        <dbReference type="Google" id="ProtNLM"/>
    </source>
</evidence>
<dbReference type="EMBL" id="QFFI01000049">
    <property type="protein sequence ID" value="PWG61111.1"/>
    <property type="molecule type" value="Genomic_DNA"/>
</dbReference>
<accession>A0A2U2MW68</accession>
<evidence type="ECO:0000313" key="3">
    <source>
        <dbReference type="Proteomes" id="UP000245474"/>
    </source>
</evidence>
<dbReference type="AlphaFoldDB" id="A0A2U2MW68"/>
<keyword evidence="1" id="KW-1133">Transmembrane helix</keyword>
<keyword evidence="1" id="KW-0812">Transmembrane</keyword>
<evidence type="ECO:0000256" key="1">
    <source>
        <dbReference type="SAM" id="Phobius"/>
    </source>
</evidence>
<name>A0A2U2MW68_9GAMM</name>
<comment type="caution">
    <text evidence="2">The sequence shown here is derived from an EMBL/GenBank/DDBJ whole genome shotgun (WGS) entry which is preliminary data.</text>
</comment>
<proteinExistence type="predicted"/>
<dbReference type="InterPro" id="IPR021344">
    <property type="entry name" value="DUF2970"/>
</dbReference>
<dbReference type="OrthoDB" id="5625885at2"/>
<reference evidence="2 3" key="1">
    <citation type="submission" date="2018-05" db="EMBL/GenBank/DDBJ databases">
        <title>Spiribacter halobius sp. nov., a moderately halophilic bacterium isolated from marine solar saltern.</title>
        <authorList>
            <person name="Zheng W.-S."/>
            <person name="Lu D.-C."/>
            <person name="Du Z.-J."/>
        </authorList>
    </citation>
    <scope>NUCLEOTIDE SEQUENCE [LARGE SCALE GENOMIC DNA]</scope>
    <source>
        <strain evidence="2 3">E85</strain>
    </source>
</reference>
<gene>
    <name evidence="2" type="ORF">DEM34_18110</name>
</gene>
<evidence type="ECO:0000313" key="2">
    <source>
        <dbReference type="EMBL" id="PWG61111.1"/>
    </source>
</evidence>
<dbReference type="RefSeq" id="WP_109680234.1">
    <property type="nucleotide sequence ID" value="NZ_CP086615.1"/>
</dbReference>
<dbReference type="Pfam" id="PF11174">
    <property type="entry name" value="DUF2970"/>
    <property type="match status" value="1"/>
</dbReference>
<dbReference type="Proteomes" id="UP000245474">
    <property type="component" value="Unassembled WGS sequence"/>
</dbReference>
<feature type="transmembrane region" description="Helical" evidence="1">
    <location>
        <begin position="51"/>
        <end position="74"/>
    </location>
</feature>
<sequence length="78" mass="8535">MSDHGEERHEAEQPRRLTVWQVAKSTLAAAFGVQTEEARRRDFTQGSPAPFIIAGLVFTVLFVIALVVIVNIVLSTAA</sequence>
<protein>
    <recommendedName>
        <fullName evidence="4">DUF2970 domain-containing protein</fullName>
    </recommendedName>
</protein>
<organism evidence="2 3">
    <name type="scientific">Sediminicurvatus halobius</name>
    <dbReference type="NCBI Taxonomy" id="2182432"/>
    <lineage>
        <taxon>Bacteria</taxon>
        <taxon>Pseudomonadati</taxon>
        <taxon>Pseudomonadota</taxon>
        <taxon>Gammaproteobacteria</taxon>
        <taxon>Chromatiales</taxon>
        <taxon>Ectothiorhodospiraceae</taxon>
        <taxon>Sediminicurvatus</taxon>
    </lineage>
</organism>
<keyword evidence="1" id="KW-0472">Membrane</keyword>